<protein>
    <submittedName>
        <fullName evidence="7">Uncharacterized protein</fullName>
    </submittedName>
</protein>
<feature type="transmembrane region" description="Helical" evidence="6">
    <location>
        <begin position="426"/>
        <end position="444"/>
    </location>
</feature>
<dbReference type="Proteomes" id="UP000178432">
    <property type="component" value="Unassembled WGS sequence"/>
</dbReference>
<gene>
    <name evidence="7" type="ORF">A2663_02970</name>
</gene>
<evidence type="ECO:0000256" key="5">
    <source>
        <dbReference type="ARBA" id="ARBA00023136"/>
    </source>
</evidence>
<feature type="transmembrane region" description="Helical" evidence="6">
    <location>
        <begin position="98"/>
        <end position="118"/>
    </location>
</feature>
<keyword evidence="2" id="KW-1003">Cell membrane</keyword>
<dbReference type="PANTHER" id="PTHR30250:SF11">
    <property type="entry name" value="O-ANTIGEN TRANSPORTER-RELATED"/>
    <property type="match status" value="1"/>
</dbReference>
<evidence type="ECO:0000256" key="4">
    <source>
        <dbReference type="ARBA" id="ARBA00022989"/>
    </source>
</evidence>
<dbReference type="InterPro" id="IPR050833">
    <property type="entry name" value="Poly_Biosynth_Transport"/>
</dbReference>
<feature type="transmembrane region" description="Helical" evidence="6">
    <location>
        <begin position="27"/>
        <end position="50"/>
    </location>
</feature>
<evidence type="ECO:0000256" key="6">
    <source>
        <dbReference type="SAM" id="Phobius"/>
    </source>
</evidence>
<dbReference type="CDD" id="cd13128">
    <property type="entry name" value="MATE_Wzx_like"/>
    <property type="match status" value="1"/>
</dbReference>
<keyword evidence="4 6" id="KW-1133">Transmembrane helix</keyword>
<reference evidence="7 8" key="1">
    <citation type="journal article" date="2016" name="Nat. Commun.">
        <title>Thousands of microbial genomes shed light on interconnected biogeochemical processes in an aquifer system.</title>
        <authorList>
            <person name="Anantharaman K."/>
            <person name="Brown C.T."/>
            <person name="Hug L.A."/>
            <person name="Sharon I."/>
            <person name="Castelle C.J."/>
            <person name="Probst A.J."/>
            <person name="Thomas B.C."/>
            <person name="Singh A."/>
            <person name="Wilkins M.J."/>
            <person name="Karaoz U."/>
            <person name="Brodie E.L."/>
            <person name="Williams K.H."/>
            <person name="Hubbard S.S."/>
            <person name="Banfield J.F."/>
        </authorList>
    </citation>
    <scope>NUCLEOTIDE SEQUENCE [LARGE SCALE GENOMIC DNA]</scope>
</reference>
<feature type="transmembrane region" description="Helical" evidence="6">
    <location>
        <begin position="276"/>
        <end position="298"/>
    </location>
</feature>
<evidence type="ECO:0000256" key="1">
    <source>
        <dbReference type="ARBA" id="ARBA00004651"/>
    </source>
</evidence>
<feature type="transmembrane region" description="Helical" evidence="6">
    <location>
        <begin position="399"/>
        <end position="420"/>
    </location>
</feature>
<dbReference type="Pfam" id="PF01943">
    <property type="entry name" value="Polysacc_synt"/>
    <property type="match status" value="1"/>
</dbReference>
<evidence type="ECO:0000313" key="7">
    <source>
        <dbReference type="EMBL" id="OGY46703.1"/>
    </source>
</evidence>
<organism evidence="7 8">
    <name type="scientific">Candidatus Buchananbacteria bacterium RIFCSPHIGHO2_01_FULL_46_12</name>
    <dbReference type="NCBI Taxonomy" id="1797536"/>
    <lineage>
        <taxon>Bacteria</taxon>
        <taxon>Candidatus Buchananiibacteriota</taxon>
    </lineage>
</organism>
<feature type="transmembrane region" description="Helical" evidence="6">
    <location>
        <begin position="130"/>
        <end position="147"/>
    </location>
</feature>
<keyword evidence="5 6" id="KW-0472">Membrane</keyword>
<feature type="transmembrane region" description="Helical" evidence="6">
    <location>
        <begin position="194"/>
        <end position="212"/>
    </location>
</feature>
<accession>A0A1G1Y2X7</accession>
<keyword evidence="3 6" id="KW-0812">Transmembrane</keyword>
<feature type="transmembrane region" description="Helical" evidence="6">
    <location>
        <begin position="62"/>
        <end position="86"/>
    </location>
</feature>
<dbReference type="EMBL" id="MHIF01000052">
    <property type="protein sequence ID" value="OGY46703.1"/>
    <property type="molecule type" value="Genomic_DNA"/>
</dbReference>
<dbReference type="PANTHER" id="PTHR30250">
    <property type="entry name" value="PST FAMILY PREDICTED COLANIC ACID TRANSPORTER"/>
    <property type="match status" value="1"/>
</dbReference>
<dbReference type="InterPro" id="IPR002797">
    <property type="entry name" value="Polysacc_synth"/>
</dbReference>
<feature type="transmembrane region" description="Helical" evidence="6">
    <location>
        <begin position="370"/>
        <end position="387"/>
    </location>
</feature>
<dbReference type="GO" id="GO:0005886">
    <property type="term" value="C:plasma membrane"/>
    <property type="evidence" value="ECO:0007669"/>
    <property type="project" value="UniProtKB-SubCell"/>
</dbReference>
<evidence type="ECO:0000256" key="2">
    <source>
        <dbReference type="ARBA" id="ARBA00022475"/>
    </source>
</evidence>
<comment type="caution">
    <text evidence="7">The sequence shown here is derived from an EMBL/GenBank/DDBJ whole genome shotgun (WGS) entry which is preliminary data.</text>
</comment>
<evidence type="ECO:0000313" key="8">
    <source>
        <dbReference type="Proteomes" id="UP000178432"/>
    </source>
</evidence>
<sequence length="464" mass="52658">MTIQKILAFIYFWFISNNLFPAQLGQYIFALSFTTLFSIFVDLGLSPILIREAAKNQAQANLYLKNVLGLKIPLAILTLLICWFFINITGKPPAVRLLVYLATFVMLLDSFALSLWAIFRARQNLKYESLATILVQLIIFSLGLLALKTTGEVKYLMLGLLVASLFNFFLVFLLLKFRLKFTFWPRFDKEIARYFLKIVPAFALAGIFVKIYNTSDSILLSYLDSDAAVGFFAVPAKVVYALQQVIPAAFAAAIFPAFSYYYATSKKLLEKTFHQAFNYLIIISLPITGGLVILIPQIIDAIWPNYRPVIPSFVAMALAIPFIFLAFPTGYLLNACDRQRDTTLNRGIITFLAVVLNVVLIPIFSFYGASLTFFITNFILLFLDFYWIKKIIRLNFPVLTKIFSKALGATLLMAGGIIVIRPYFPLPILVLFGGLVYFACLYLMKGFNFKEILDLFKREKIVLE</sequence>
<comment type="subcellular location">
    <subcellularLocation>
        <location evidence="1">Cell membrane</location>
        <topology evidence="1">Multi-pass membrane protein</topology>
    </subcellularLocation>
</comment>
<feature type="transmembrane region" description="Helical" evidence="6">
    <location>
        <begin position="310"/>
        <end position="332"/>
    </location>
</feature>
<feature type="transmembrane region" description="Helical" evidence="6">
    <location>
        <begin position="344"/>
        <end position="364"/>
    </location>
</feature>
<feature type="transmembrane region" description="Helical" evidence="6">
    <location>
        <begin position="245"/>
        <end position="264"/>
    </location>
</feature>
<name>A0A1G1Y2X7_9BACT</name>
<proteinExistence type="predicted"/>
<dbReference type="AlphaFoldDB" id="A0A1G1Y2X7"/>
<evidence type="ECO:0000256" key="3">
    <source>
        <dbReference type="ARBA" id="ARBA00022692"/>
    </source>
</evidence>
<feature type="transmembrane region" description="Helical" evidence="6">
    <location>
        <begin position="153"/>
        <end position="174"/>
    </location>
</feature>